<dbReference type="Proteomes" id="UP000218887">
    <property type="component" value="Unassembled WGS sequence"/>
</dbReference>
<sequence>MNQSRKLTDGALLTAIFMMLLIVSIYIPVFVIVLPLPFIIFASRHNWKPSLLMFAVVLVLTAIFTNVLSISLPILMGVGGIMIGSAMFQKSSAYETWARGTLGFIAGLLFVFVFSQIMFDINWVDEFEQTVTESMEMSSSILEEIGVGEQTDELKEAWQGQIAVFKDLFPAGLVMIALVMAFISQWIGYKVVNRLEKKKYRFPPFRTLRFPTSIVWVYFFALVFSFFDIDQSSIFYTGINNLLVLTGLLMTIQGFSFIFFYAHHKKMSKVFPIIIVIVTLIFPMLLLYLVRILGIIDIGFGIRDRMTKKEK</sequence>
<evidence type="ECO:0000313" key="3">
    <source>
        <dbReference type="Proteomes" id="UP000218887"/>
    </source>
</evidence>
<feature type="transmembrane region" description="Helical" evidence="1">
    <location>
        <begin position="208"/>
        <end position="227"/>
    </location>
</feature>
<feature type="transmembrane region" description="Helical" evidence="1">
    <location>
        <begin position="52"/>
        <end position="76"/>
    </location>
</feature>
<evidence type="ECO:0000256" key="1">
    <source>
        <dbReference type="SAM" id="Phobius"/>
    </source>
</evidence>
<protein>
    <recommendedName>
        <fullName evidence="4">DUF2232 domain-containing protein</fullName>
    </recommendedName>
</protein>
<proteinExistence type="predicted"/>
<dbReference type="PANTHER" id="PTHR41324">
    <property type="entry name" value="MEMBRANE PROTEIN-RELATED"/>
    <property type="match status" value="1"/>
</dbReference>
<dbReference type="OrthoDB" id="2987886at2"/>
<dbReference type="AlphaFoldDB" id="A0A2A2I9R8"/>
<dbReference type="RefSeq" id="WP_095656584.1">
    <property type="nucleotide sequence ID" value="NZ_NPOA01000012.1"/>
</dbReference>
<feature type="transmembrane region" description="Helical" evidence="1">
    <location>
        <begin position="168"/>
        <end position="187"/>
    </location>
</feature>
<keyword evidence="3" id="KW-1185">Reference proteome</keyword>
<evidence type="ECO:0000313" key="2">
    <source>
        <dbReference type="EMBL" id="PAV28469.1"/>
    </source>
</evidence>
<feature type="transmembrane region" description="Helical" evidence="1">
    <location>
        <begin position="12"/>
        <end position="40"/>
    </location>
</feature>
<gene>
    <name evidence="2" type="ORF">CIL05_16160</name>
</gene>
<accession>A0A2A2I9R8</accession>
<keyword evidence="1" id="KW-1133">Transmembrane helix</keyword>
<feature type="transmembrane region" description="Helical" evidence="1">
    <location>
        <begin position="239"/>
        <end position="261"/>
    </location>
</feature>
<dbReference type="EMBL" id="NPOA01000012">
    <property type="protein sequence ID" value="PAV28469.1"/>
    <property type="molecule type" value="Genomic_DNA"/>
</dbReference>
<organism evidence="2 3">
    <name type="scientific">Virgibacillus profundi</name>
    <dbReference type="NCBI Taxonomy" id="2024555"/>
    <lineage>
        <taxon>Bacteria</taxon>
        <taxon>Bacillati</taxon>
        <taxon>Bacillota</taxon>
        <taxon>Bacilli</taxon>
        <taxon>Bacillales</taxon>
        <taxon>Bacillaceae</taxon>
        <taxon>Virgibacillus</taxon>
    </lineage>
</organism>
<evidence type="ECO:0008006" key="4">
    <source>
        <dbReference type="Google" id="ProtNLM"/>
    </source>
</evidence>
<dbReference type="InterPro" id="IPR018710">
    <property type="entry name" value="DUF2232"/>
</dbReference>
<dbReference type="PANTHER" id="PTHR41324:SF1">
    <property type="entry name" value="DUF2232 DOMAIN-CONTAINING PROTEIN"/>
    <property type="match status" value="1"/>
</dbReference>
<comment type="caution">
    <text evidence="2">The sequence shown here is derived from an EMBL/GenBank/DDBJ whole genome shotgun (WGS) entry which is preliminary data.</text>
</comment>
<keyword evidence="1" id="KW-0812">Transmembrane</keyword>
<name>A0A2A2I9R8_9BACI</name>
<dbReference type="Pfam" id="PF09991">
    <property type="entry name" value="DUF2232"/>
    <property type="match status" value="1"/>
</dbReference>
<keyword evidence="1" id="KW-0472">Membrane</keyword>
<feature type="transmembrane region" description="Helical" evidence="1">
    <location>
        <begin position="273"/>
        <end position="296"/>
    </location>
</feature>
<feature type="transmembrane region" description="Helical" evidence="1">
    <location>
        <begin position="97"/>
        <end position="119"/>
    </location>
</feature>
<reference evidence="2 3" key="1">
    <citation type="submission" date="2017-08" db="EMBL/GenBank/DDBJ databases">
        <title>Virgibacillus indicus sp. nov. and Virgibacillus profoundi sp. nov, two moderately halophilic bacteria isolated from marine sediment by using the Microfluidic Streak Plate.</title>
        <authorList>
            <person name="Xu B."/>
            <person name="Hu B."/>
            <person name="Wang J."/>
            <person name="Zhu Y."/>
            <person name="Huang L."/>
            <person name="Du W."/>
            <person name="Huang Y."/>
        </authorList>
    </citation>
    <scope>NUCLEOTIDE SEQUENCE [LARGE SCALE GENOMIC DNA]</scope>
    <source>
        <strain evidence="2 3">IO3-P3-H5</strain>
    </source>
</reference>